<dbReference type="Gene3D" id="3.60.21.10">
    <property type="match status" value="1"/>
</dbReference>
<sequence length="321" mass="36630">MKILLVGDVMLGRLVNEVLKHEPPGYPWGDTSAIFKKADLRICNLECVISDKGQPWTITPKIFHFRTDYKNIAVLKKAQINMVSLANNHVLDYEEEALLDMLETLDRNNIEYAGAGISFVEASSVAVSDKIGMIAFTDNEPEWEIGDQPGVFYVPIDLEDKRAKVLIHQIKEAKKDVDFLIVSAHWGPNWGYRPQPGHLPFAKALIDAGGDLIFGHSCHVFQGIEIYNSKPILYSTGNFIDDYAVDEVERNDQSFIFLVETEGRKIVRLKLYPTVIRNMQACLAKEPELKEIVFKMIELCDEFGTKTIWHDKDRYLEIQIR</sequence>
<protein>
    <submittedName>
        <fullName evidence="3">Poly-gamma-glutamate biosynthesis protein</fullName>
    </submittedName>
</protein>
<accession>A0A0G0U2A1</accession>
<comment type="similarity">
    <text evidence="1">Belongs to the CapA family.</text>
</comment>
<dbReference type="AlphaFoldDB" id="A0A0G0U2A1"/>
<evidence type="ECO:0000313" key="3">
    <source>
        <dbReference type="EMBL" id="KKR83214.1"/>
    </source>
</evidence>
<comment type="caution">
    <text evidence="3">The sequence shown here is derived from an EMBL/GenBank/DDBJ whole genome shotgun (WGS) entry which is preliminary data.</text>
</comment>
<dbReference type="Pfam" id="PF09587">
    <property type="entry name" value="PGA_cap"/>
    <property type="match status" value="1"/>
</dbReference>
<feature type="domain" description="Capsule synthesis protein CapA" evidence="2">
    <location>
        <begin position="2"/>
        <end position="243"/>
    </location>
</feature>
<evidence type="ECO:0000259" key="2">
    <source>
        <dbReference type="SMART" id="SM00854"/>
    </source>
</evidence>
<dbReference type="SUPFAM" id="SSF56300">
    <property type="entry name" value="Metallo-dependent phosphatases"/>
    <property type="match status" value="1"/>
</dbReference>
<proteinExistence type="inferred from homology"/>
<reference evidence="3 4" key="1">
    <citation type="journal article" date="2015" name="Nature">
        <title>rRNA introns, odd ribosomes, and small enigmatic genomes across a large radiation of phyla.</title>
        <authorList>
            <person name="Brown C.T."/>
            <person name="Hug L.A."/>
            <person name="Thomas B.C."/>
            <person name="Sharon I."/>
            <person name="Castelle C.J."/>
            <person name="Singh A."/>
            <person name="Wilkins M.J."/>
            <person name="Williams K.H."/>
            <person name="Banfield J.F."/>
        </authorList>
    </citation>
    <scope>NUCLEOTIDE SEQUENCE [LARGE SCALE GENOMIC DNA]</scope>
</reference>
<organism evidence="3 4">
    <name type="scientific">Candidatus Daviesbacteria bacterium GW2011_GWA2_40_9</name>
    <dbReference type="NCBI Taxonomy" id="1618424"/>
    <lineage>
        <taxon>Bacteria</taxon>
        <taxon>Candidatus Daviesiibacteriota</taxon>
    </lineage>
</organism>
<dbReference type="SMART" id="SM00854">
    <property type="entry name" value="PGA_cap"/>
    <property type="match status" value="1"/>
</dbReference>
<dbReference type="InterPro" id="IPR052169">
    <property type="entry name" value="CW_Biosynth-Accessory"/>
</dbReference>
<dbReference type="Proteomes" id="UP000034601">
    <property type="component" value="Unassembled WGS sequence"/>
</dbReference>
<gene>
    <name evidence="3" type="ORF">UU29_C0007G0084</name>
</gene>
<dbReference type="PANTHER" id="PTHR33393">
    <property type="entry name" value="POLYGLUTAMINE SYNTHESIS ACCESSORY PROTEIN RV0574C-RELATED"/>
    <property type="match status" value="1"/>
</dbReference>
<dbReference type="PANTHER" id="PTHR33393:SF11">
    <property type="entry name" value="POLYGLUTAMINE SYNTHESIS ACCESSORY PROTEIN RV0574C-RELATED"/>
    <property type="match status" value="1"/>
</dbReference>
<dbReference type="CDD" id="cd07381">
    <property type="entry name" value="MPP_CapA"/>
    <property type="match status" value="1"/>
</dbReference>
<dbReference type="EMBL" id="LCAB01000007">
    <property type="protein sequence ID" value="KKR83214.1"/>
    <property type="molecule type" value="Genomic_DNA"/>
</dbReference>
<dbReference type="InterPro" id="IPR019079">
    <property type="entry name" value="Capsule_synth_CapA"/>
</dbReference>
<dbReference type="PATRIC" id="fig|1618424.3.peg.491"/>
<evidence type="ECO:0000256" key="1">
    <source>
        <dbReference type="ARBA" id="ARBA00005662"/>
    </source>
</evidence>
<dbReference type="InterPro" id="IPR029052">
    <property type="entry name" value="Metallo-depent_PP-like"/>
</dbReference>
<evidence type="ECO:0000313" key="4">
    <source>
        <dbReference type="Proteomes" id="UP000034601"/>
    </source>
</evidence>
<name>A0A0G0U2A1_9BACT</name>